<dbReference type="SUPFAM" id="SSF88659">
    <property type="entry name" value="Sigma3 and sigma4 domains of RNA polymerase sigma factors"/>
    <property type="match status" value="1"/>
</dbReference>
<evidence type="ECO:0000313" key="9">
    <source>
        <dbReference type="Proteomes" id="UP000824130"/>
    </source>
</evidence>
<dbReference type="Gene3D" id="1.10.10.10">
    <property type="entry name" value="Winged helix-like DNA-binding domain superfamily/Winged helix DNA-binding domain"/>
    <property type="match status" value="1"/>
</dbReference>
<dbReference type="PANTHER" id="PTHR43133">
    <property type="entry name" value="RNA POLYMERASE ECF-TYPE SIGMA FACTO"/>
    <property type="match status" value="1"/>
</dbReference>
<dbReference type="GO" id="GO:0006352">
    <property type="term" value="P:DNA-templated transcription initiation"/>
    <property type="evidence" value="ECO:0007669"/>
    <property type="project" value="InterPro"/>
</dbReference>
<feature type="domain" description="RNA polymerase sigma factor 70 region 4 type 2" evidence="7">
    <location>
        <begin position="122"/>
        <end position="173"/>
    </location>
</feature>
<evidence type="ECO:0000256" key="5">
    <source>
        <dbReference type="ARBA" id="ARBA00023163"/>
    </source>
</evidence>
<feature type="domain" description="RNA polymerase sigma-70 region 2" evidence="6">
    <location>
        <begin position="23"/>
        <end position="89"/>
    </location>
</feature>
<evidence type="ECO:0000256" key="3">
    <source>
        <dbReference type="ARBA" id="ARBA00023082"/>
    </source>
</evidence>
<keyword evidence="4" id="KW-0238">DNA-binding</keyword>
<dbReference type="Pfam" id="PF04542">
    <property type="entry name" value="Sigma70_r2"/>
    <property type="match status" value="1"/>
</dbReference>
<dbReference type="Proteomes" id="UP000824130">
    <property type="component" value="Unassembled WGS sequence"/>
</dbReference>
<dbReference type="InterPro" id="IPR013249">
    <property type="entry name" value="RNA_pol_sigma70_r4_t2"/>
</dbReference>
<reference evidence="8" key="1">
    <citation type="submission" date="2020-10" db="EMBL/GenBank/DDBJ databases">
        <authorList>
            <person name="Gilroy R."/>
        </authorList>
    </citation>
    <scope>NUCLEOTIDE SEQUENCE</scope>
    <source>
        <strain evidence="8">ChiSjej4B22-8349</strain>
    </source>
</reference>
<proteinExistence type="inferred from homology"/>
<organism evidence="8 9">
    <name type="scientific">Candidatus Allocopromorpha excrementipullorum</name>
    <dbReference type="NCBI Taxonomy" id="2840743"/>
    <lineage>
        <taxon>Bacteria</taxon>
        <taxon>Bacillati</taxon>
        <taxon>Bacillota</taxon>
        <taxon>Clostridia</taxon>
        <taxon>Eubacteriales</taxon>
        <taxon>Eubacteriaceae</taxon>
        <taxon>Eubacteriaceae incertae sedis</taxon>
        <taxon>Candidatus Allocopromorpha</taxon>
    </lineage>
</organism>
<dbReference type="CDD" id="cd06171">
    <property type="entry name" value="Sigma70_r4"/>
    <property type="match status" value="1"/>
</dbReference>
<dbReference type="PANTHER" id="PTHR43133:SF8">
    <property type="entry name" value="RNA POLYMERASE SIGMA FACTOR HI_1459-RELATED"/>
    <property type="match status" value="1"/>
</dbReference>
<name>A0A9D1N713_9FIRM</name>
<keyword evidence="2" id="KW-0805">Transcription regulation</keyword>
<dbReference type="InterPro" id="IPR013324">
    <property type="entry name" value="RNA_pol_sigma_r3/r4-like"/>
</dbReference>
<dbReference type="InterPro" id="IPR007627">
    <property type="entry name" value="RNA_pol_sigma70_r2"/>
</dbReference>
<accession>A0A9D1N713</accession>
<reference evidence="8" key="2">
    <citation type="journal article" date="2021" name="PeerJ">
        <title>Extensive microbial diversity within the chicken gut microbiome revealed by metagenomics and culture.</title>
        <authorList>
            <person name="Gilroy R."/>
            <person name="Ravi A."/>
            <person name="Getino M."/>
            <person name="Pursley I."/>
            <person name="Horton D.L."/>
            <person name="Alikhan N.F."/>
            <person name="Baker D."/>
            <person name="Gharbi K."/>
            <person name="Hall N."/>
            <person name="Watson M."/>
            <person name="Adriaenssens E.M."/>
            <person name="Foster-Nyarko E."/>
            <person name="Jarju S."/>
            <person name="Secka A."/>
            <person name="Antonio M."/>
            <person name="Oren A."/>
            <person name="Chaudhuri R.R."/>
            <person name="La Ragione R."/>
            <person name="Hildebrand F."/>
            <person name="Pallen M.J."/>
        </authorList>
    </citation>
    <scope>NUCLEOTIDE SEQUENCE</scope>
    <source>
        <strain evidence="8">ChiSjej4B22-8349</strain>
    </source>
</reference>
<dbReference type="InterPro" id="IPR039425">
    <property type="entry name" value="RNA_pol_sigma-70-like"/>
</dbReference>
<keyword evidence="3" id="KW-0731">Sigma factor</keyword>
<dbReference type="GO" id="GO:0003677">
    <property type="term" value="F:DNA binding"/>
    <property type="evidence" value="ECO:0007669"/>
    <property type="project" value="UniProtKB-KW"/>
</dbReference>
<comment type="similarity">
    <text evidence="1">Belongs to the sigma-70 factor family. ECF subfamily.</text>
</comment>
<evidence type="ECO:0000259" key="7">
    <source>
        <dbReference type="Pfam" id="PF08281"/>
    </source>
</evidence>
<sequence length="182" mass="21467">MVDTDFVLIRRMKQGSQEAFEMFVRKYYGDVLAYCGCRCFDRGQAEDVTQEVFVRFFSGLSRYDHRGKAKNYLFTVAGNLCRDEMRKRRDIQMESVEELEKAAKRQVAGEDDKYDAVVDSLVIRRALSQLPDELREVMALRYFADMKVREIAEILHIKVPLVKYRLRKGREKMKEMCCCEET</sequence>
<evidence type="ECO:0000256" key="1">
    <source>
        <dbReference type="ARBA" id="ARBA00010641"/>
    </source>
</evidence>
<comment type="caution">
    <text evidence="8">The sequence shown here is derived from an EMBL/GenBank/DDBJ whole genome shotgun (WGS) entry which is preliminary data.</text>
</comment>
<evidence type="ECO:0000256" key="2">
    <source>
        <dbReference type="ARBA" id="ARBA00023015"/>
    </source>
</evidence>
<dbReference type="AlphaFoldDB" id="A0A9D1N713"/>
<dbReference type="NCBIfam" id="TIGR02937">
    <property type="entry name" value="sigma70-ECF"/>
    <property type="match status" value="1"/>
</dbReference>
<dbReference type="Gene3D" id="1.10.1740.10">
    <property type="match status" value="1"/>
</dbReference>
<dbReference type="Pfam" id="PF08281">
    <property type="entry name" value="Sigma70_r4_2"/>
    <property type="match status" value="1"/>
</dbReference>
<gene>
    <name evidence="8" type="ORF">IAD25_06495</name>
</gene>
<dbReference type="EMBL" id="DVOB01000139">
    <property type="protein sequence ID" value="HIU96332.1"/>
    <property type="molecule type" value="Genomic_DNA"/>
</dbReference>
<evidence type="ECO:0000259" key="6">
    <source>
        <dbReference type="Pfam" id="PF04542"/>
    </source>
</evidence>
<protein>
    <submittedName>
        <fullName evidence="8">Sigma-70 family RNA polymerase sigma factor</fullName>
    </submittedName>
</protein>
<keyword evidence="5" id="KW-0804">Transcription</keyword>
<dbReference type="InterPro" id="IPR036388">
    <property type="entry name" value="WH-like_DNA-bd_sf"/>
</dbReference>
<dbReference type="GO" id="GO:0016987">
    <property type="term" value="F:sigma factor activity"/>
    <property type="evidence" value="ECO:0007669"/>
    <property type="project" value="UniProtKB-KW"/>
</dbReference>
<dbReference type="InterPro" id="IPR013325">
    <property type="entry name" value="RNA_pol_sigma_r2"/>
</dbReference>
<dbReference type="InterPro" id="IPR014284">
    <property type="entry name" value="RNA_pol_sigma-70_dom"/>
</dbReference>
<evidence type="ECO:0000313" key="8">
    <source>
        <dbReference type="EMBL" id="HIU96332.1"/>
    </source>
</evidence>
<dbReference type="SUPFAM" id="SSF88946">
    <property type="entry name" value="Sigma2 domain of RNA polymerase sigma factors"/>
    <property type="match status" value="1"/>
</dbReference>
<evidence type="ECO:0000256" key="4">
    <source>
        <dbReference type="ARBA" id="ARBA00023125"/>
    </source>
</evidence>